<reference evidence="2" key="1">
    <citation type="journal article" date="2020" name="ACS Chem. Biol.">
        <title>Genetic and biochemical reconstitution of bromoform biosynthesis in Asparagopsis lends insights into seaweed ROS enzymology.</title>
        <authorList>
            <person name="Thapa H.R."/>
            <person name="Lin Z."/>
            <person name="Yi D."/>
            <person name="Smith J.E."/>
            <person name="Schmidt E.W."/>
            <person name="Agarwal V."/>
        </authorList>
    </citation>
    <scope>NUCLEOTIDE SEQUENCE</scope>
</reference>
<dbReference type="InterPro" id="IPR052559">
    <property type="entry name" value="V-haloperoxidase"/>
</dbReference>
<evidence type="ECO:0000256" key="1">
    <source>
        <dbReference type="SAM" id="MobiDB-lite"/>
    </source>
</evidence>
<dbReference type="PANTHER" id="PTHR34599:SF1">
    <property type="entry name" value="PHOSPHATIDIC ACID PHOSPHATASE TYPE 2_HALOPEROXIDASE DOMAIN-CONTAINING PROTEIN"/>
    <property type="match status" value="1"/>
</dbReference>
<gene>
    <name evidence="2" type="primary">bbl3</name>
</gene>
<evidence type="ECO:0000313" key="2">
    <source>
        <dbReference type="EMBL" id="QKI80104.1"/>
    </source>
</evidence>
<dbReference type="SUPFAM" id="SSF48317">
    <property type="entry name" value="Acid phosphatase/Vanadium-dependent haloperoxidase"/>
    <property type="match status" value="1"/>
</dbReference>
<dbReference type="EMBL" id="MN893468">
    <property type="protein sequence ID" value="QKI80104.1"/>
    <property type="molecule type" value="Genomic_DNA"/>
</dbReference>
<dbReference type="AlphaFoldDB" id="A0A6M8PXA4"/>
<sequence>MTPPTRRQTALVKRIAAADLAANRHHPHHVRNADETTYKLPNHVCSYISAFTKGLPHHLDGRLVSPHHFQLFIHAVRTGHVKDIAAIPLGPPHSSSFRSGIAKDAAVRGWESMAAGNTFDLQGPDAQAVTMPPCPRLNSHELVTEMTELYYMALLRDVPFTHFNKHHLVQSAVYDMNHTHWTKSNRCCLPRPERRRHRSKFTTDNIFRGVTPGDITGPYISQFLLVGTKGLADVHEETEGYVQYGATRIDQRVRTVQPKIDYMTTWAAYLDVQNGADLRRHSAYAEPPNYRFICTPRDLATYVHYDALYQAYLNACIILLDINAPYDSGLPFTADDAVDKQQGFATFGAPHVLTLVTEVATRALKAVRFQKYAVHRRLRPEAVGGLLEQYRRYGGGHSDLAYIIRPIRHLADSLSSDLMSMVAKENGRQNSLIRDNGHPRSHDEGSDDTHLLSMAYAEGSPMHPSYGAGHATVAGACVTILKAFFDHTFKLPFAYVSSSDGRKLKTVKLSKKLTVEDELNKLAANISIGRSWAGVHYYSDYVESIRLGEEVAIGMLKEQKLTYSEKFTMTIPKFDGSVIEI</sequence>
<dbReference type="GO" id="GO:0004601">
    <property type="term" value="F:peroxidase activity"/>
    <property type="evidence" value="ECO:0007669"/>
    <property type="project" value="UniProtKB-KW"/>
</dbReference>
<dbReference type="InterPro" id="IPR016119">
    <property type="entry name" value="Br/Cl_peroxidase_C"/>
</dbReference>
<organism evidence="2">
    <name type="scientific">Asparagopsis taxiformis</name>
    <dbReference type="NCBI Taxonomy" id="260499"/>
    <lineage>
        <taxon>Eukaryota</taxon>
        <taxon>Rhodophyta</taxon>
        <taxon>Florideophyceae</taxon>
        <taxon>Rhodymeniophycidae</taxon>
        <taxon>Bonnemaisoniales</taxon>
        <taxon>Bonnemaisoniaceae</taxon>
        <taxon>Asparagopsis</taxon>
    </lineage>
</organism>
<feature type="region of interest" description="Disordered" evidence="1">
    <location>
        <begin position="428"/>
        <end position="448"/>
    </location>
</feature>
<dbReference type="Gene3D" id="1.10.606.10">
    <property type="entry name" value="Vanadium-containing Chloroperoxidase, domain 2"/>
    <property type="match status" value="1"/>
</dbReference>
<name>A0A6M8PXA4_9FLOR</name>
<dbReference type="InterPro" id="IPR036938">
    <property type="entry name" value="PAP2/HPO_sf"/>
</dbReference>
<protein>
    <submittedName>
        <fullName evidence="2">Vanadium-dependent haloperoxidase</fullName>
    </submittedName>
</protein>
<accession>A0A6M8PXA4</accession>
<keyword evidence="2" id="KW-0575">Peroxidase</keyword>
<keyword evidence="2" id="KW-0560">Oxidoreductase</keyword>
<dbReference type="SMR" id="A0A6M8PXA4"/>
<dbReference type="PANTHER" id="PTHR34599">
    <property type="entry name" value="PEROXIDASE-RELATED"/>
    <property type="match status" value="1"/>
</dbReference>
<feature type="compositionally biased region" description="Basic and acidic residues" evidence="1">
    <location>
        <begin position="435"/>
        <end position="448"/>
    </location>
</feature>
<dbReference type="CDD" id="cd03398">
    <property type="entry name" value="PAP2_haloperoxidase"/>
    <property type="match status" value="1"/>
</dbReference>
<proteinExistence type="predicted"/>